<comment type="caution">
    <text evidence="1">The sequence shown here is derived from an EMBL/GenBank/DDBJ whole genome shotgun (WGS) entry which is preliminary data.</text>
</comment>
<sequence>MNKYTHHHIERFYEKFINRSFDQDDIAMFIVLSRDYTPKGSIFRELGDFLAHPDEKDRGLVIMAFRDVIDFFDDNTIETFAGAELPKKRNSGIGALDEVKASLCSIFTLVGINHPIESTNELRFRDFVFCLIFLLGNFRLKMNGQLVEIQVKYGNGLSLSVSYESASYDRHYLSLKLMLLCGVWPQCISSDYEKDLSGYIVRRFSNGNLGAIPYRLDVPDLNADMRSYERGMVWPLNDYKF</sequence>
<reference evidence="1 2" key="1">
    <citation type="submission" date="2018-06" db="EMBL/GenBank/DDBJ databases">
        <title>Marinomonas sp. YLB-05 draft genome sequence.</title>
        <authorList>
            <person name="Yu L."/>
            <person name="Tang X."/>
        </authorList>
    </citation>
    <scope>NUCLEOTIDE SEQUENCE [LARGE SCALE GENOMIC DNA]</scope>
    <source>
        <strain evidence="1 2">YLB-05</strain>
    </source>
</reference>
<dbReference type="OrthoDB" id="7032183at2"/>
<evidence type="ECO:0000313" key="2">
    <source>
        <dbReference type="Proteomes" id="UP000254326"/>
    </source>
</evidence>
<dbReference type="AlphaFoldDB" id="A0A370U8Q0"/>
<organism evidence="1 2">
    <name type="scientific">Marinomonas piezotolerans</name>
    <dbReference type="NCBI Taxonomy" id="2213058"/>
    <lineage>
        <taxon>Bacteria</taxon>
        <taxon>Pseudomonadati</taxon>
        <taxon>Pseudomonadota</taxon>
        <taxon>Gammaproteobacteria</taxon>
        <taxon>Oceanospirillales</taxon>
        <taxon>Oceanospirillaceae</taxon>
        <taxon>Marinomonas</taxon>
    </lineage>
</organism>
<dbReference type="Proteomes" id="UP000254326">
    <property type="component" value="Unassembled WGS sequence"/>
</dbReference>
<keyword evidence="2" id="KW-1185">Reference proteome</keyword>
<protein>
    <submittedName>
        <fullName evidence="1">Uncharacterized protein</fullName>
    </submittedName>
</protein>
<accession>A0A370U8Q0</accession>
<dbReference type="RefSeq" id="WP_115468189.1">
    <property type="nucleotide sequence ID" value="NZ_QKRA01000004.1"/>
</dbReference>
<gene>
    <name evidence="1" type="ORF">DN730_10995</name>
</gene>
<name>A0A370U8Q0_9GAMM</name>
<dbReference type="EMBL" id="QKRA01000004">
    <property type="protein sequence ID" value="RDL44151.1"/>
    <property type="molecule type" value="Genomic_DNA"/>
</dbReference>
<evidence type="ECO:0000313" key="1">
    <source>
        <dbReference type="EMBL" id="RDL44151.1"/>
    </source>
</evidence>
<proteinExistence type="predicted"/>